<name>A0A134B0L6_9PORP</name>
<reference evidence="3" key="1">
    <citation type="submission" date="2016-01" db="EMBL/GenBank/DDBJ databases">
        <authorList>
            <person name="Mitreva M."/>
            <person name="Pepin K.H."/>
            <person name="Mihindukulasuriya K.A."/>
            <person name="Fulton R."/>
            <person name="Fronick C."/>
            <person name="O'Laughlin M."/>
            <person name="Miner T."/>
            <person name="Herter B."/>
            <person name="Rosa B.A."/>
            <person name="Cordes M."/>
            <person name="Tomlinson C."/>
            <person name="Wollam A."/>
            <person name="Palsikar V.B."/>
            <person name="Mardis E.R."/>
            <person name="Wilson R.K."/>
        </authorList>
    </citation>
    <scope>NUCLEOTIDE SEQUENCE [LARGE SCALE GENOMIC DNA]</scope>
    <source>
        <strain evidence="3">KA00683</strain>
    </source>
</reference>
<dbReference type="OrthoDB" id="9940542at2"/>
<keyword evidence="1" id="KW-0472">Membrane</keyword>
<dbReference type="RefSeq" id="WP_060936048.1">
    <property type="nucleotide sequence ID" value="NZ_KQ960465.1"/>
</dbReference>
<proteinExistence type="predicted"/>
<feature type="transmembrane region" description="Helical" evidence="1">
    <location>
        <begin position="46"/>
        <end position="65"/>
    </location>
</feature>
<keyword evidence="3" id="KW-1185">Reference proteome</keyword>
<organism evidence="2 3">
    <name type="scientific">Porphyromonas somerae</name>
    <dbReference type="NCBI Taxonomy" id="322095"/>
    <lineage>
        <taxon>Bacteria</taxon>
        <taxon>Pseudomonadati</taxon>
        <taxon>Bacteroidota</taxon>
        <taxon>Bacteroidia</taxon>
        <taxon>Bacteroidales</taxon>
        <taxon>Porphyromonadaceae</taxon>
        <taxon>Porphyromonas</taxon>
    </lineage>
</organism>
<dbReference type="PATRIC" id="fig|322095.3.peg.1979"/>
<evidence type="ECO:0000256" key="1">
    <source>
        <dbReference type="SAM" id="Phobius"/>
    </source>
</evidence>
<keyword evidence="1" id="KW-1133">Transmembrane helix</keyword>
<evidence type="ECO:0000313" key="2">
    <source>
        <dbReference type="EMBL" id="KXB73482.1"/>
    </source>
</evidence>
<dbReference type="Proteomes" id="UP000070224">
    <property type="component" value="Unassembled WGS sequence"/>
</dbReference>
<gene>
    <name evidence="2" type="ORF">HMPREF3185_02005</name>
</gene>
<protein>
    <submittedName>
        <fullName evidence="2">Uncharacterized protein</fullName>
    </submittedName>
</protein>
<dbReference type="STRING" id="322095.HMPREF3185_02005"/>
<dbReference type="AlphaFoldDB" id="A0A134B0L6"/>
<feature type="transmembrane region" description="Helical" evidence="1">
    <location>
        <begin position="20"/>
        <end position="40"/>
    </location>
</feature>
<sequence>MNTSSSRPKKGDRIDFILQLWFFVLAIGSIVAFFACRSTYPLLFQSLGMAAIVIRVIYYVKLLVLSRRDDKRK</sequence>
<keyword evidence="1" id="KW-0812">Transmembrane</keyword>
<accession>A0A134B0L6</accession>
<dbReference type="EMBL" id="LSDK01000138">
    <property type="protein sequence ID" value="KXB73482.1"/>
    <property type="molecule type" value="Genomic_DNA"/>
</dbReference>
<evidence type="ECO:0000313" key="3">
    <source>
        <dbReference type="Proteomes" id="UP000070224"/>
    </source>
</evidence>
<comment type="caution">
    <text evidence="2">The sequence shown here is derived from an EMBL/GenBank/DDBJ whole genome shotgun (WGS) entry which is preliminary data.</text>
</comment>